<dbReference type="AlphaFoldDB" id="A0A8A3PGM9"/>
<evidence type="ECO:0000313" key="3">
    <source>
        <dbReference type="Proteomes" id="UP000672032"/>
    </source>
</evidence>
<proteinExistence type="predicted"/>
<dbReference type="OrthoDB" id="3551465at2759"/>
<evidence type="ECO:0000256" key="1">
    <source>
        <dbReference type="SAM" id="MobiDB-lite"/>
    </source>
</evidence>
<dbReference type="Proteomes" id="UP000672032">
    <property type="component" value="Chromosome 4"/>
</dbReference>
<accession>A0A8A3PGM9</accession>
<sequence>MPESLNQLPYSSSAIESVAATLDEFIDNLQLLRPVSRFAREIERYLMRTIGVTVAPEAVYNRMGLELNRLAHRVDPVASPLFRDILICCRRLIEGLHGQGMFDEVQSIEDSVRDAMELEQQRRVVGYGMLNPLIDILRMERMERTMAIDHRLRGRVAAYIERLEAIIANLPAEDGGVEYPGVNHDGTSDGDENMGEPSSEKAV</sequence>
<organism evidence="2 3">
    <name type="scientific">Monilinia vaccinii-corymbosi</name>
    <dbReference type="NCBI Taxonomy" id="61207"/>
    <lineage>
        <taxon>Eukaryota</taxon>
        <taxon>Fungi</taxon>
        <taxon>Dikarya</taxon>
        <taxon>Ascomycota</taxon>
        <taxon>Pezizomycotina</taxon>
        <taxon>Leotiomycetes</taxon>
        <taxon>Helotiales</taxon>
        <taxon>Sclerotiniaceae</taxon>
        <taxon>Monilinia</taxon>
    </lineage>
</organism>
<gene>
    <name evidence="2" type="ORF">DSL72_005759</name>
</gene>
<protein>
    <submittedName>
        <fullName evidence="2">Uncharacterized protein</fullName>
    </submittedName>
</protein>
<feature type="region of interest" description="Disordered" evidence="1">
    <location>
        <begin position="177"/>
        <end position="203"/>
    </location>
</feature>
<keyword evidence="3" id="KW-1185">Reference proteome</keyword>
<name>A0A8A3PGM9_9HELO</name>
<evidence type="ECO:0000313" key="2">
    <source>
        <dbReference type="EMBL" id="QSZ34171.1"/>
    </source>
</evidence>
<reference evidence="2" key="1">
    <citation type="submission" date="2020-10" db="EMBL/GenBank/DDBJ databases">
        <title>Genome Sequence of Monilinia vaccinii-corymbosi Sheds Light on Mummy Berry Disease Infection of Blueberry and Mating Type.</title>
        <authorList>
            <person name="Yow A.G."/>
            <person name="Zhang Y."/>
            <person name="Bansal K."/>
            <person name="Eacker S.M."/>
            <person name="Sullivan S."/>
            <person name="Liachko I."/>
            <person name="Cubeta M.A."/>
            <person name="Rollins J.A."/>
            <person name="Ashrafi H."/>
        </authorList>
    </citation>
    <scope>NUCLEOTIDE SEQUENCE</scope>
    <source>
        <strain evidence="2">RL-1</strain>
    </source>
</reference>
<dbReference type="EMBL" id="CP063408">
    <property type="protein sequence ID" value="QSZ34171.1"/>
    <property type="molecule type" value="Genomic_DNA"/>
</dbReference>